<dbReference type="Proteomes" id="UP000606974">
    <property type="component" value="Unassembled WGS sequence"/>
</dbReference>
<feature type="region of interest" description="Disordered" evidence="7">
    <location>
        <begin position="163"/>
        <end position="188"/>
    </location>
</feature>
<comment type="subcellular location">
    <subcellularLocation>
        <location evidence="2">Endoplasmic reticulum</location>
    </subcellularLocation>
    <subcellularLocation>
        <location evidence="3">Membrane</location>
    </subcellularLocation>
    <subcellularLocation>
        <location evidence="1">Mitochondrion</location>
    </subcellularLocation>
</comment>
<dbReference type="PANTHER" id="PTHR48182:SF2">
    <property type="entry name" value="PROTEIN SERAC1"/>
    <property type="match status" value="1"/>
</dbReference>
<comment type="caution">
    <text evidence="8">The sequence shown here is derived from an EMBL/GenBank/DDBJ whole genome shotgun (WGS) entry which is preliminary data.</text>
</comment>
<evidence type="ECO:0000256" key="1">
    <source>
        <dbReference type="ARBA" id="ARBA00004173"/>
    </source>
</evidence>
<gene>
    <name evidence="8" type="ORF">GJ744_004806</name>
</gene>
<evidence type="ECO:0000256" key="5">
    <source>
        <dbReference type="ARBA" id="ARBA00023128"/>
    </source>
</evidence>
<keyword evidence="6" id="KW-0472">Membrane</keyword>
<dbReference type="AlphaFoldDB" id="A0A8H7DZ16"/>
<evidence type="ECO:0000256" key="7">
    <source>
        <dbReference type="SAM" id="MobiDB-lite"/>
    </source>
</evidence>
<dbReference type="OrthoDB" id="427518at2759"/>
<keyword evidence="5" id="KW-0496">Mitochondrion</keyword>
<dbReference type="InterPro" id="IPR029058">
    <property type="entry name" value="AB_hydrolase_fold"/>
</dbReference>
<evidence type="ECO:0000256" key="3">
    <source>
        <dbReference type="ARBA" id="ARBA00004370"/>
    </source>
</evidence>
<keyword evidence="9" id="KW-1185">Reference proteome</keyword>
<name>A0A8H7DZ16_9EURO</name>
<sequence length="195" mass="21098">MKKFKAFFRGAKDGEDRQDRNATSATTNVHDDEVGQGPSAPDIPTASFPEGIKELHPCADAVVDICFVHGLTGDREETWTAKNQQASWPQVLLPHPLKHARILTWGYDAYLVHKGVSSSNRLIDHATNLVNDLTTDRAEHNVLSRSLIFVAHSLGGPHQDLVTQGIGGSQAGEEIQGRSESGHPGPDALVVQVAK</sequence>
<evidence type="ECO:0000256" key="2">
    <source>
        <dbReference type="ARBA" id="ARBA00004240"/>
    </source>
</evidence>
<dbReference type="InterPro" id="IPR052374">
    <property type="entry name" value="SERAC1"/>
</dbReference>
<evidence type="ECO:0000256" key="4">
    <source>
        <dbReference type="ARBA" id="ARBA00022824"/>
    </source>
</evidence>
<evidence type="ECO:0000313" key="8">
    <source>
        <dbReference type="EMBL" id="KAF7502930.1"/>
    </source>
</evidence>
<dbReference type="EMBL" id="JAACFV010000208">
    <property type="protein sequence ID" value="KAF7502930.1"/>
    <property type="molecule type" value="Genomic_DNA"/>
</dbReference>
<evidence type="ECO:0008006" key="10">
    <source>
        <dbReference type="Google" id="ProtNLM"/>
    </source>
</evidence>
<proteinExistence type="predicted"/>
<evidence type="ECO:0000256" key="6">
    <source>
        <dbReference type="ARBA" id="ARBA00023136"/>
    </source>
</evidence>
<feature type="region of interest" description="Disordered" evidence="7">
    <location>
        <begin position="1"/>
        <end position="48"/>
    </location>
</feature>
<accession>A0A8H7DZ16</accession>
<evidence type="ECO:0000313" key="9">
    <source>
        <dbReference type="Proteomes" id="UP000606974"/>
    </source>
</evidence>
<keyword evidence="4" id="KW-0256">Endoplasmic reticulum</keyword>
<organism evidence="8 9">
    <name type="scientific">Endocarpon pusillum</name>
    <dbReference type="NCBI Taxonomy" id="364733"/>
    <lineage>
        <taxon>Eukaryota</taxon>
        <taxon>Fungi</taxon>
        <taxon>Dikarya</taxon>
        <taxon>Ascomycota</taxon>
        <taxon>Pezizomycotina</taxon>
        <taxon>Eurotiomycetes</taxon>
        <taxon>Chaetothyriomycetidae</taxon>
        <taxon>Verrucariales</taxon>
        <taxon>Verrucariaceae</taxon>
        <taxon>Endocarpon</taxon>
    </lineage>
</organism>
<dbReference type="GO" id="GO:0016020">
    <property type="term" value="C:membrane"/>
    <property type="evidence" value="ECO:0007669"/>
    <property type="project" value="UniProtKB-SubCell"/>
</dbReference>
<feature type="compositionally biased region" description="Basic and acidic residues" evidence="7">
    <location>
        <begin position="10"/>
        <end position="20"/>
    </location>
</feature>
<dbReference type="PANTHER" id="PTHR48182">
    <property type="entry name" value="PROTEIN SERAC1"/>
    <property type="match status" value="1"/>
</dbReference>
<dbReference type="GO" id="GO:0005783">
    <property type="term" value="C:endoplasmic reticulum"/>
    <property type="evidence" value="ECO:0007669"/>
    <property type="project" value="UniProtKB-SubCell"/>
</dbReference>
<reference evidence="8" key="1">
    <citation type="submission" date="2020-02" db="EMBL/GenBank/DDBJ databases">
        <authorList>
            <person name="Palmer J.M."/>
        </authorList>
    </citation>
    <scope>NUCLEOTIDE SEQUENCE</scope>
    <source>
        <strain evidence="8">EPUS1.4</strain>
        <tissue evidence="8">Thallus</tissue>
    </source>
</reference>
<dbReference type="GO" id="GO:0005739">
    <property type="term" value="C:mitochondrion"/>
    <property type="evidence" value="ECO:0007669"/>
    <property type="project" value="UniProtKB-SubCell"/>
</dbReference>
<dbReference type="Gene3D" id="3.40.50.1820">
    <property type="entry name" value="alpha/beta hydrolase"/>
    <property type="match status" value="1"/>
</dbReference>
<protein>
    <recommendedName>
        <fullName evidence="10">DUF676 domain-containing protein</fullName>
    </recommendedName>
</protein>